<dbReference type="AlphaFoldDB" id="A0A9P7K1L4"/>
<dbReference type="Proteomes" id="UP000717328">
    <property type="component" value="Unassembled WGS sequence"/>
</dbReference>
<reference evidence="1" key="2">
    <citation type="submission" date="2021-10" db="EMBL/GenBank/DDBJ databases">
        <title>Phylogenomics reveals ancestral predisposition of the termite-cultivated fungus Termitomyces towards a domesticated lifestyle.</title>
        <authorList>
            <person name="Auxier B."/>
            <person name="Grum-Grzhimaylo A."/>
            <person name="Cardenas M.E."/>
            <person name="Lodge J.D."/>
            <person name="Laessoe T."/>
            <person name="Pedersen O."/>
            <person name="Smith M.E."/>
            <person name="Kuyper T.W."/>
            <person name="Franco-Molano E.A."/>
            <person name="Baroni T.J."/>
            <person name="Aanen D.K."/>
        </authorList>
    </citation>
    <scope>NUCLEOTIDE SEQUENCE</scope>
    <source>
        <strain evidence="1">D49</strain>
    </source>
</reference>
<dbReference type="OrthoDB" id="10255969at2759"/>
<evidence type="ECO:0000313" key="2">
    <source>
        <dbReference type="Proteomes" id="UP000717328"/>
    </source>
</evidence>
<dbReference type="InterPro" id="IPR027417">
    <property type="entry name" value="P-loop_NTPase"/>
</dbReference>
<name>A0A9P7K1L4_9AGAR</name>
<proteinExistence type="predicted"/>
<keyword evidence="2" id="KW-1185">Reference proteome</keyword>
<dbReference type="CDD" id="cd00267">
    <property type="entry name" value="ABC_ATPase"/>
    <property type="match status" value="1"/>
</dbReference>
<comment type="caution">
    <text evidence="1">The sequence shown here is derived from an EMBL/GenBank/DDBJ whole genome shotgun (WGS) entry which is preliminary data.</text>
</comment>
<accession>A0A9P7K1L4</accession>
<reference evidence="1" key="1">
    <citation type="submission" date="2021-02" db="EMBL/GenBank/DDBJ databases">
        <authorList>
            <person name="Nieuwenhuis M."/>
            <person name="Van De Peppel L.J.J."/>
        </authorList>
    </citation>
    <scope>NUCLEOTIDE SEQUENCE</scope>
    <source>
        <strain evidence="1">D49</strain>
    </source>
</reference>
<organism evidence="1 2">
    <name type="scientific">Sphagnurus paluster</name>
    <dbReference type="NCBI Taxonomy" id="117069"/>
    <lineage>
        <taxon>Eukaryota</taxon>
        <taxon>Fungi</taxon>
        <taxon>Dikarya</taxon>
        <taxon>Basidiomycota</taxon>
        <taxon>Agaricomycotina</taxon>
        <taxon>Agaricomycetes</taxon>
        <taxon>Agaricomycetidae</taxon>
        <taxon>Agaricales</taxon>
        <taxon>Tricholomatineae</taxon>
        <taxon>Lyophyllaceae</taxon>
        <taxon>Sphagnurus</taxon>
    </lineage>
</organism>
<protein>
    <submittedName>
        <fullName evidence="1">Uncharacterized protein</fullName>
    </submittedName>
</protein>
<sequence length="182" mass="19695">LSPELFDAFPRRAGMSVWDAVCTGFDGGYVPRGRDALGVGVLAPIGPAEEEERRVRAWGVVEALGPGAWGEEGEEQRRTTAQEWAKRRFADLPVGEQRMVLLARALVGRAPLVLLDEVWSGMGAGMVRAARAYLREGGGVGPEQAVVVITHWAEEVPWTREEGVKVFRLHGGVGRVVGPGEE</sequence>
<dbReference type="SUPFAM" id="SSF52540">
    <property type="entry name" value="P-loop containing nucleoside triphosphate hydrolases"/>
    <property type="match status" value="1"/>
</dbReference>
<feature type="non-terminal residue" evidence="1">
    <location>
        <position position="1"/>
    </location>
</feature>
<gene>
    <name evidence="1" type="ORF">H0H81_010499</name>
</gene>
<dbReference type="Gene3D" id="3.40.50.300">
    <property type="entry name" value="P-loop containing nucleotide triphosphate hydrolases"/>
    <property type="match status" value="1"/>
</dbReference>
<evidence type="ECO:0000313" key="1">
    <source>
        <dbReference type="EMBL" id="KAG5633149.1"/>
    </source>
</evidence>
<dbReference type="EMBL" id="JABCKI010009023">
    <property type="protein sequence ID" value="KAG5633149.1"/>
    <property type="molecule type" value="Genomic_DNA"/>
</dbReference>